<dbReference type="SMART" id="SM01114">
    <property type="entry name" value="CXC"/>
    <property type="match status" value="2"/>
</dbReference>
<dbReference type="InterPro" id="IPR028307">
    <property type="entry name" value="Lin-54_fam"/>
</dbReference>
<dbReference type="EMBL" id="OC001550">
    <property type="protein sequence ID" value="CAD7260188.1"/>
    <property type="molecule type" value="Genomic_DNA"/>
</dbReference>
<dbReference type="PANTHER" id="PTHR12446:SF34">
    <property type="entry name" value="PROTEIN LIN-54 HOMOLOG"/>
    <property type="match status" value="1"/>
</dbReference>
<feature type="domain" description="CRC" evidence="4">
    <location>
        <begin position="177"/>
        <end position="284"/>
    </location>
</feature>
<protein>
    <recommendedName>
        <fullName evidence="4">CRC domain-containing protein</fullName>
    </recommendedName>
</protein>
<evidence type="ECO:0000256" key="3">
    <source>
        <dbReference type="ARBA" id="ARBA00023242"/>
    </source>
</evidence>
<evidence type="ECO:0000256" key="1">
    <source>
        <dbReference type="ARBA" id="ARBA00004123"/>
    </source>
</evidence>
<comment type="subcellular location">
    <subcellularLocation>
        <location evidence="1">Nucleus</location>
    </subcellularLocation>
</comment>
<evidence type="ECO:0000256" key="2">
    <source>
        <dbReference type="ARBA" id="ARBA00007267"/>
    </source>
</evidence>
<dbReference type="InterPro" id="IPR033467">
    <property type="entry name" value="Tesmin/TSO1-like_CXC"/>
</dbReference>
<dbReference type="InterPro" id="IPR005172">
    <property type="entry name" value="CRC"/>
</dbReference>
<organism evidence="5">
    <name type="scientific">Timema shepardi</name>
    <name type="common">Walking stick</name>
    <dbReference type="NCBI Taxonomy" id="629360"/>
    <lineage>
        <taxon>Eukaryota</taxon>
        <taxon>Metazoa</taxon>
        <taxon>Ecdysozoa</taxon>
        <taxon>Arthropoda</taxon>
        <taxon>Hexapoda</taxon>
        <taxon>Insecta</taxon>
        <taxon>Pterygota</taxon>
        <taxon>Neoptera</taxon>
        <taxon>Polyneoptera</taxon>
        <taxon>Phasmatodea</taxon>
        <taxon>Timematodea</taxon>
        <taxon>Timematoidea</taxon>
        <taxon>Timematidae</taxon>
        <taxon>Timema</taxon>
    </lineage>
</organism>
<evidence type="ECO:0000313" key="5">
    <source>
        <dbReference type="EMBL" id="CAD7260188.1"/>
    </source>
</evidence>
<keyword evidence="3" id="KW-0539">Nucleus</keyword>
<evidence type="ECO:0000259" key="4">
    <source>
        <dbReference type="PROSITE" id="PS51634"/>
    </source>
</evidence>
<name>A0A7R9ATN0_TIMSH</name>
<dbReference type="PANTHER" id="PTHR12446">
    <property type="entry name" value="TESMIN/TSO1-RELATED"/>
    <property type="match status" value="1"/>
</dbReference>
<accession>A0A7R9ATN0</accession>
<dbReference type="PROSITE" id="PS51634">
    <property type="entry name" value="CRC"/>
    <property type="match status" value="1"/>
</dbReference>
<dbReference type="AlphaFoldDB" id="A0A7R9ATN0"/>
<sequence>MDIQRLDALCHNDNTVDPFVDLEKIFVEIDLRIRVVSCFSLGGAELEPWSLGSVENKSSRDVYVVWSLVDQPNGDRIVDCSSLSGAELLPEVTPSQFPRCCCFQRGIRLDGRVGEVANVEGKGVRQTGWEAHDSMCSVYRELFVRFTNRGSLEDLEKDEDILYSTIFWGEEVAYQGQLFDVSNQTEYCDCFANGEFCHMCNCNNCYNNLEHEEDRQRAIKSCLERNSNAFRPKIGKGVVGDERRHNKGCNCKRSGCLKNYCECYEAKISCSHNCKCIGCRNVEELCEKKTLRDLADAAEVRVQQHVAVKSKLSAHIESIASRSNTASGAKQPSNFMTQDVVDATCQCLLAQADEAERFRYSEDEAERLIIEEFGKCLVQIIEYNSVLVYSPHEGRRNGVGFVVIEWLQAKVAGMKVEVIQVGCSAEEKDKFEEGTWETSAR</sequence>
<dbReference type="Pfam" id="PF03638">
    <property type="entry name" value="TCR"/>
    <property type="match status" value="1"/>
</dbReference>
<reference evidence="5" key="1">
    <citation type="submission" date="2020-11" db="EMBL/GenBank/DDBJ databases">
        <authorList>
            <person name="Tran Van P."/>
        </authorList>
    </citation>
    <scope>NUCLEOTIDE SEQUENCE</scope>
</reference>
<proteinExistence type="inferred from homology"/>
<dbReference type="GO" id="GO:0006355">
    <property type="term" value="P:regulation of DNA-templated transcription"/>
    <property type="evidence" value="ECO:0007669"/>
    <property type="project" value="TreeGrafter"/>
</dbReference>
<dbReference type="GO" id="GO:0005634">
    <property type="term" value="C:nucleus"/>
    <property type="evidence" value="ECO:0007669"/>
    <property type="project" value="UniProtKB-SubCell"/>
</dbReference>
<comment type="similarity">
    <text evidence="2">Belongs to the lin-54 family.</text>
</comment>
<gene>
    <name evidence="5" type="ORF">TSIB3V08_LOCUS4372</name>
</gene>